<name>I3E109_BACMT</name>
<keyword evidence="1" id="KW-0812">Transmembrane</keyword>
<dbReference type="STRING" id="997296.PB1_07462"/>
<dbReference type="AlphaFoldDB" id="I3E109"/>
<dbReference type="eggNOG" id="COG4863">
    <property type="taxonomic scope" value="Bacteria"/>
</dbReference>
<evidence type="ECO:0000313" key="4">
    <source>
        <dbReference type="Proteomes" id="UP000010523"/>
    </source>
</evidence>
<feature type="domain" description="Regulatory protein YycH" evidence="2">
    <location>
        <begin position="4"/>
        <end position="430"/>
    </location>
</feature>
<evidence type="ECO:0000256" key="1">
    <source>
        <dbReference type="SAM" id="Phobius"/>
    </source>
</evidence>
<dbReference type="InterPro" id="IPR009996">
    <property type="entry name" value="YycH"/>
</dbReference>
<proteinExistence type="predicted"/>
<dbReference type="InterPro" id="IPR042274">
    <property type="entry name" value="YycH/YycI_2"/>
</dbReference>
<accession>I3E109</accession>
<comment type="caution">
    <text evidence="3">The sequence shown here is derived from an EMBL/GenBank/DDBJ whole genome shotgun (WGS) entry which is preliminary data.</text>
</comment>
<feature type="transmembrane region" description="Helical" evidence="1">
    <location>
        <begin position="9"/>
        <end position="26"/>
    </location>
</feature>
<keyword evidence="1" id="KW-1133">Transmembrane helix</keyword>
<dbReference type="RefSeq" id="WP_003351605.1">
    <property type="nucleotide sequence ID" value="NZ_AFEU01000002.1"/>
</dbReference>
<dbReference type="EMBL" id="AFEU01000002">
    <property type="protein sequence ID" value="EIJ80180.1"/>
    <property type="molecule type" value="Genomic_DNA"/>
</dbReference>
<protein>
    <submittedName>
        <fullName evidence="3">YycH family protein</fullName>
    </submittedName>
</protein>
<keyword evidence="4" id="KW-1185">Reference proteome</keyword>
<evidence type="ECO:0000259" key="2">
    <source>
        <dbReference type="Pfam" id="PF07435"/>
    </source>
</evidence>
<gene>
    <name evidence="3" type="ORF">PB1_07462</name>
</gene>
<dbReference type="Gene3D" id="3.10.450.310">
    <property type="match status" value="1"/>
</dbReference>
<keyword evidence="1" id="KW-0472">Membrane</keyword>
<reference evidence="3 4" key="1">
    <citation type="journal article" date="2012" name="Appl. Environ. Microbiol.">
        <title>Genome Sequence of Thermotolerant Bacillus methanolicus: Features and Regulation Related to Methylotrophy and Production of L-Lysine and L-Glutamate from Methanol.</title>
        <authorList>
            <person name="Heggeset T.M."/>
            <person name="Krog A."/>
            <person name="Balzer S."/>
            <person name="Wentzel A."/>
            <person name="Ellingsen T.E."/>
            <person name="Brautaset T."/>
        </authorList>
    </citation>
    <scope>NUCLEOTIDE SEQUENCE [LARGE SCALE GENOMIC DNA]</scope>
    <source>
        <strain evidence="3 4">PB1</strain>
    </source>
</reference>
<dbReference type="Gene3D" id="3.30.310.160">
    <property type="entry name" value="YycH protein, domain 2"/>
    <property type="match status" value="1"/>
</dbReference>
<evidence type="ECO:0000313" key="3">
    <source>
        <dbReference type="EMBL" id="EIJ80180.1"/>
    </source>
</evidence>
<sequence length="443" mass="52014">MTYESVKSAILMVLVIMSAVLTWNIWTYQPNFDTMDKSNYIGEVEIGTKKEVNKVVKPDRILYHYQGTHYGTASNANIDKMIRELSTWSFYEFKNISNQIDLLPDFVHAEGKVEIVFPDVVPIELYKTVLSIEDRNLPKFKFNRIVIDVENKEGEDGIVYFLRYGTKEEQQIYVSHVSSAHLKEFNQKFYKLSNQYPRYFEYKVTNFRSIFLPDQKTKMITYKYYSHNLSSEKFAEALFNDPRFVQKNVGQGKEEYIGESSMLTVDSDMKMLSFVNPQAESDYLKSPEDLLQKSIDYVNAHGGWTDSFRYAGMDELNQKVIFRLYDLEGYPVFNENGLSELELIWGQNDIYRYFRPNFGLDVPINNEISEVMLDSGEEALEFLEQNEEFKPEKLEDMVIGYRMSIDQESSRHLVFAPYWYYKYDNAWGRIVKDERGGVKLGLE</sequence>
<organism evidence="3 4">
    <name type="scientific">Bacillus methanolicus PB1</name>
    <dbReference type="NCBI Taxonomy" id="997296"/>
    <lineage>
        <taxon>Bacteria</taxon>
        <taxon>Bacillati</taxon>
        <taxon>Bacillota</taxon>
        <taxon>Bacilli</taxon>
        <taxon>Bacillales</taxon>
        <taxon>Bacillaceae</taxon>
        <taxon>Bacillus</taxon>
    </lineage>
</organism>
<dbReference type="CDD" id="cd15787">
    <property type="entry name" value="YycH_N"/>
    <property type="match status" value="1"/>
</dbReference>
<dbReference type="PATRIC" id="fig|997296.3.peg.1585"/>
<dbReference type="Proteomes" id="UP000010523">
    <property type="component" value="Unassembled WGS sequence"/>
</dbReference>
<dbReference type="OrthoDB" id="2382185at2"/>
<dbReference type="Pfam" id="PF07435">
    <property type="entry name" value="YycH"/>
    <property type="match status" value="1"/>
</dbReference>